<evidence type="ECO:0000313" key="3">
    <source>
        <dbReference type="Proteomes" id="UP000740926"/>
    </source>
</evidence>
<evidence type="ECO:0000256" key="1">
    <source>
        <dbReference type="SAM" id="MobiDB-lite"/>
    </source>
</evidence>
<dbReference type="EMBL" id="JAANIU010000673">
    <property type="protein sequence ID" value="KAG1570762.1"/>
    <property type="molecule type" value="Genomic_DNA"/>
</dbReference>
<dbReference type="Proteomes" id="UP000740926">
    <property type="component" value="Unassembled WGS sequence"/>
</dbReference>
<gene>
    <name evidence="2" type="ORF">G6F50_005202</name>
</gene>
<organism evidence="2 3">
    <name type="scientific">Rhizopus delemar</name>
    <dbReference type="NCBI Taxonomy" id="936053"/>
    <lineage>
        <taxon>Eukaryota</taxon>
        <taxon>Fungi</taxon>
        <taxon>Fungi incertae sedis</taxon>
        <taxon>Mucoromycota</taxon>
        <taxon>Mucoromycotina</taxon>
        <taxon>Mucoromycetes</taxon>
        <taxon>Mucorales</taxon>
        <taxon>Mucorineae</taxon>
        <taxon>Rhizopodaceae</taxon>
        <taxon>Rhizopus</taxon>
    </lineage>
</organism>
<evidence type="ECO:0000313" key="2">
    <source>
        <dbReference type="EMBL" id="KAG1570762.1"/>
    </source>
</evidence>
<accession>A0A9P6Z512</accession>
<comment type="caution">
    <text evidence="2">The sequence shown here is derived from an EMBL/GenBank/DDBJ whole genome shotgun (WGS) entry which is preliminary data.</text>
</comment>
<proteinExistence type="predicted"/>
<name>A0A9P6Z512_9FUNG</name>
<protein>
    <submittedName>
        <fullName evidence="2">Uncharacterized protein</fullName>
    </submittedName>
</protein>
<dbReference type="AlphaFoldDB" id="A0A9P6Z512"/>
<keyword evidence="3" id="KW-1185">Reference proteome</keyword>
<feature type="region of interest" description="Disordered" evidence="1">
    <location>
        <begin position="140"/>
        <end position="160"/>
    </location>
</feature>
<reference evidence="2 3" key="1">
    <citation type="journal article" date="2020" name="Microb. Genom.">
        <title>Genetic diversity of clinical and environmental Mucorales isolates obtained from an investigation of mucormycosis cases among solid organ transplant recipients.</title>
        <authorList>
            <person name="Nguyen M.H."/>
            <person name="Kaul D."/>
            <person name="Muto C."/>
            <person name="Cheng S.J."/>
            <person name="Richter R.A."/>
            <person name="Bruno V.M."/>
            <person name="Liu G."/>
            <person name="Beyhan S."/>
            <person name="Sundermann A.J."/>
            <person name="Mounaud S."/>
            <person name="Pasculle A.W."/>
            <person name="Nierman W.C."/>
            <person name="Driscoll E."/>
            <person name="Cumbie R."/>
            <person name="Clancy C.J."/>
            <person name="Dupont C.L."/>
        </authorList>
    </citation>
    <scope>NUCLEOTIDE SEQUENCE [LARGE SCALE GENOMIC DNA]</scope>
    <source>
        <strain evidence="2 3">GL24</strain>
    </source>
</reference>
<sequence length="160" mass="18432">MIFAKKSCSHGEVEDYGTSEAGETYDGDQATKRLEEDFVKLTKCLKDMLDNICPKPMIIRNYRLSASFILDYSPMLTYHLSNDRSKFGTTVLPAISIAWIIKDIVKNTYDIIQESNIHNHNSNIQDSEWLTQYWEESVEENAPETSSSQEKILKKGKSYY</sequence>